<feature type="transmembrane region" description="Helical" evidence="1">
    <location>
        <begin position="898"/>
        <end position="920"/>
    </location>
</feature>
<evidence type="ECO:0000313" key="2">
    <source>
        <dbReference type="EMBL" id="GMH84356.1"/>
    </source>
</evidence>
<feature type="transmembrane region" description="Helical" evidence="1">
    <location>
        <begin position="276"/>
        <end position="293"/>
    </location>
</feature>
<sequence length="985" mass="105112">MHVTSPMLAETFERWCTILSPVLSAGLMTLWCHLARIFDEETGRAGVLMFFQDAAGVFGLLLFVGYFVVGGRNFKPNLLSNPDDHESKSSDNTSSIVSRDEETSQVIFLTLGPPIIHFVSFVNYPQPTSYLVSETMLLLGQQLILAKALSRYSKLHLRLTFLPPSLPFTLIILSFTHRILLSNCTQIVVGFGGTPNPMPELFLVLGVGSITLYNYIVNSSNPFIESSSSSLVSLGLIIFCSFCFSRVAGVSLGMSPVAMLTGMSIAMFINTRHARYIAVAALVICLALHWSLWRRVGFLGFEIKSDDGTSKFDSLLISNAWTFSKIAVLSIGTSIATVGMLYRREGGWGASRKINVGITMSLYLFLVVILETTLMTSNLYPTTMYVLTSGVGTVLVMHLYAQNAVNNFFAVACMASTVGKLAELLPKEEGVTGGTKFMPAFFLIICASVAAAFDDPKVISDDDAARFPSKAKEIPEEIRSLFQVWAAAVLPLGMYFGSDDVIRPLVASIPAFSVGGGVVASGSVVSNVELFFFILGSWGLVVSIFLHRCLPNKGGSTWKAIASLATFTGYGIALMISRDQEAAGGGSLEKSRGSTASNAFAVLFAGVGVALLFSLPSRKETTRSIVPALPLISLVGGVGFGLYATLTNVGGGGFTFMLTTCLAAMAVSGFFIHLILCLWVQEERLVVASHRRLLIASLTAYLAVGLAAEFSAFHRFDGGGSVSVILAIISVGSLLVALSAKKAGFGGRVKNLSVEISYIAALTFCYGMYGIVGVGGSARGLFGLPASVWCTLAVSPILLLLDFGVEGGRSAAVAFTGLGLLFPCLYALIFRGMPLGWLFGNGISEHVHTSHDTLFDAVYGGKGDDVIHIGKDAAEMSIDAVKKAAGLASVGLWTSVNWTGFVVNLLGLLCAIPSLWKILVLNLDETSFVDPLDLKLGLPALVVPIICCGSGLPQLRCLGIFVLVFSLVGLSDIENRKARKSIKSF</sequence>
<feature type="transmembrane region" description="Helical" evidence="1">
    <location>
        <begin position="719"/>
        <end position="740"/>
    </location>
</feature>
<protein>
    <submittedName>
        <fullName evidence="2">Uncharacterized protein</fullName>
    </submittedName>
</protein>
<feature type="transmembrane region" description="Helical" evidence="1">
    <location>
        <begin position="161"/>
        <end position="181"/>
    </location>
</feature>
<feature type="transmembrane region" description="Helical" evidence="1">
    <location>
        <begin position="558"/>
        <end position="576"/>
    </location>
</feature>
<accession>A0A9W7B5B5</accession>
<feature type="transmembrane region" description="Helical" evidence="1">
    <location>
        <begin position="320"/>
        <end position="342"/>
    </location>
</feature>
<feature type="transmembrane region" description="Helical" evidence="1">
    <location>
        <begin position="518"/>
        <end position="546"/>
    </location>
</feature>
<dbReference type="AlphaFoldDB" id="A0A9W7B5B5"/>
<feature type="transmembrane region" description="Helical" evidence="1">
    <location>
        <begin position="812"/>
        <end position="830"/>
    </location>
</feature>
<gene>
    <name evidence="2" type="ORF">TrVE_jg5942</name>
</gene>
<feature type="transmembrane region" description="Helical" evidence="1">
    <location>
        <begin position="229"/>
        <end position="247"/>
    </location>
</feature>
<feature type="transmembrane region" description="Helical" evidence="1">
    <location>
        <begin position="752"/>
        <end position="772"/>
    </location>
</feature>
<feature type="transmembrane region" description="Helical" evidence="1">
    <location>
        <begin position="354"/>
        <end position="376"/>
    </location>
</feature>
<keyword evidence="1" id="KW-0472">Membrane</keyword>
<name>A0A9W7B5B5_9STRA</name>
<dbReference type="EMBL" id="BRXX01000036">
    <property type="protein sequence ID" value="GMH84356.1"/>
    <property type="molecule type" value="Genomic_DNA"/>
</dbReference>
<feature type="transmembrane region" description="Helical" evidence="1">
    <location>
        <begin position="693"/>
        <end position="713"/>
    </location>
</feature>
<evidence type="ECO:0000313" key="3">
    <source>
        <dbReference type="Proteomes" id="UP001165160"/>
    </source>
</evidence>
<feature type="transmembrane region" description="Helical" evidence="1">
    <location>
        <begin position="382"/>
        <end position="401"/>
    </location>
</feature>
<reference evidence="3" key="1">
    <citation type="journal article" date="2023" name="Commun. Biol.">
        <title>Genome analysis of Parmales, the sister group of diatoms, reveals the evolutionary specialization of diatoms from phago-mixotrophs to photoautotrophs.</title>
        <authorList>
            <person name="Ban H."/>
            <person name="Sato S."/>
            <person name="Yoshikawa S."/>
            <person name="Yamada K."/>
            <person name="Nakamura Y."/>
            <person name="Ichinomiya M."/>
            <person name="Sato N."/>
            <person name="Blanc-Mathieu R."/>
            <person name="Endo H."/>
            <person name="Kuwata A."/>
            <person name="Ogata H."/>
        </authorList>
    </citation>
    <scope>NUCLEOTIDE SEQUENCE [LARGE SCALE GENOMIC DNA]</scope>
    <source>
        <strain evidence="3">NIES 3699</strain>
    </source>
</reference>
<feature type="transmembrane region" description="Helical" evidence="1">
    <location>
        <begin position="201"/>
        <end position="217"/>
    </location>
</feature>
<feature type="transmembrane region" description="Helical" evidence="1">
    <location>
        <begin position="12"/>
        <end position="34"/>
    </location>
</feature>
<dbReference type="Proteomes" id="UP001165160">
    <property type="component" value="Unassembled WGS sequence"/>
</dbReference>
<proteinExistence type="predicted"/>
<feature type="transmembrane region" description="Helical" evidence="1">
    <location>
        <begin position="46"/>
        <end position="69"/>
    </location>
</feature>
<feature type="transmembrane region" description="Helical" evidence="1">
    <location>
        <begin position="596"/>
        <end position="613"/>
    </location>
</feature>
<feature type="transmembrane region" description="Helical" evidence="1">
    <location>
        <begin position="784"/>
        <end position="805"/>
    </location>
</feature>
<feature type="transmembrane region" description="Helical" evidence="1">
    <location>
        <begin position="625"/>
        <end position="644"/>
    </location>
</feature>
<keyword evidence="3" id="KW-1185">Reference proteome</keyword>
<comment type="caution">
    <text evidence="2">The sequence shown here is derived from an EMBL/GenBank/DDBJ whole genome shotgun (WGS) entry which is preliminary data.</text>
</comment>
<keyword evidence="1" id="KW-0812">Transmembrane</keyword>
<feature type="transmembrane region" description="Helical" evidence="1">
    <location>
        <begin position="656"/>
        <end position="681"/>
    </location>
</feature>
<organism evidence="2 3">
    <name type="scientific">Triparma verrucosa</name>
    <dbReference type="NCBI Taxonomy" id="1606542"/>
    <lineage>
        <taxon>Eukaryota</taxon>
        <taxon>Sar</taxon>
        <taxon>Stramenopiles</taxon>
        <taxon>Ochrophyta</taxon>
        <taxon>Bolidophyceae</taxon>
        <taxon>Parmales</taxon>
        <taxon>Triparmaceae</taxon>
        <taxon>Triparma</taxon>
    </lineage>
</organism>
<keyword evidence="1" id="KW-1133">Transmembrane helix</keyword>
<evidence type="ECO:0000256" key="1">
    <source>
        <dbReference type="SAM" id="Phobius"/>
    </source>
</evidence>